<evidence type="ECO:0000313" key="4">
    <source>
        <dbReference type="Proteomes" id="UP001600941"/>
    </source>
</evidence>
<organism evidence="3 4">
    <name type="scientific">Blautia parvula</name>
    <dbReference type="NCBI Taxonomy" id="2877527"/>
    <lineage>
        <taxon>Bacteria</taxon>
        <taxon>Bacillati</taxon>
        <taxon>Bacillota</taxon>
        <taxon>Clostridia</taxon>
        <taxon>Lachnospirales</taxon>
        <taxon>Lachnospiraceae</taxon>
        <taxon>Blautia</taxon>
    </lineage>
</organism>
<dbReference type="PANTHER" id="PTHR48081:SF6">
    <property type="entry name" value="PEPTIDASE S9 PROLYL OLIGOPEPTIDASE CATALYTIC DOMAIN-CONTAINING PROTEIN"/>
    <property type="match status" value="1"/>
</dbReference>
<dbReference type="InterPro" id="IPR029058">
    <property type="entry name" value="AB_hydrolase_fold"/>
</dbReference>
<dbReference type="EMBL" id="BAABZQ010000001">
    <property type="protein sequence ID" value="GAA6501036.1"/>
    <property type="molecule type" value="Genomic_DNA"/>
</dbReference>
<proteinExistence type="predicted"/>
<evidence type="ECO:0000259" key="2">
    <source>
        <dbReference type="Pfam" id="PF20434"/>
    </source>
</evidence>
<dbReference type="RefSeq" id="WP_103731910.1">
    <property type="nucleotide sequence ID" value="NZ_AP031413.1"/>
</dbReference>
<sequence length="275" mass="30787">MIHENIPIQMSGSSKETHLTTYILAAYEELPEDLMRPLILICPGGAYRFTADREAEMVALQFNSMGYHAAVLRYSCAPSVFPAALTEVARSVQMIHEKAEAWHVDTENIFVMGFSAGGHLAASYGVFWNRDFLSEAVGCSREILKVKGLILCYPVITSREDYGHLESIHNLLGSDYEEKKAEMALETQVDVHVPQAFLWHTFEDQSVPFQNSLLFVEAMGKAGVPAEYHLYPKGSHGLSLANETLMRADGTGVQKECQSWMPLLNIWLKNACKRK</sequence>
<dbReference type="GO" id="GO:0016787">
    <property type="term" value="F:hydrolase activity"/>
    <property type="evidence" value="ECO:0007669"/>
    <property type="project" value="UniProtKB-KW"/>
</dbReference>
<feature type="domain" description="BD-FAE-like" evidence="2">
    <location>
        <begin position="36"/>
        <end position="218"/>
    </location>
</feature>
<dbReference type="Gene3D" id="3.40.50.1820">
    <property type="entry name" value="alpha/beta hydrolase"/>
    <property type="match status" value="1"/>
</dbReference>
<dbReference type="Pfam" id="PF20434">
    <property type="entry name" value="BD-FAE"/>
    <property type="match status" value="1"/>
</dbReference>
<dbReference type="SUPFAM" id="SSF53474">
    <property type="entry name" value="alpha/beta-Hydrolases"/>
    <property type="match status" value="1"/>
</dbReference>
<name>A0ABQ0BWX9_9FIRM</name>
<gene>
    <name evidence="3" type="ORF">K340107D12_38520</name>
</gene>
<dbReference type="PANTHER" id="PTHR48081">
    <property type="entry name" value="AB HYDROLASE SUPERFAMILY PROTEIN C4A8.06C"/>
    <property type="match status" value="1"/>
</dbReference>
<dbReference type="InterPro" id="IPR050300">
    <property type="entry name" value="GDXG_lipolytic_enzyme"/>
</dbReference>
<reference evidence="3 4" key="1">
    <citation type="submission" date="2024-04" db="EMBL/GenBank/DDBJ databases">
        <title>Defined microbial consortia suppress multidrug-resistant proinflammatory Enterobacteriaceae via ecological control.</title>
        <authorList>
            <person name="Furuichi M."/>
            <person name="Kawaguchi T."/>
            <person name="Pust M."/>
            <person name="Yasuma K."/>
            <person name="Plichta D."/>
            <person name="Hasegawa N."/>
            <person name="Ohya T."/>
            <person name="Bhattarai S."/>
            <person name="Sasajima S."/>
            <person name="Aoto Y."/>
            <person name="Tuganbaev T."/>
            <person name="Yaginuma M."/>
            <person name="Ueda M."/>
            <person name="Okahashi N."/>
            <person name="Amafuji K."/>
            <person name="Kiridooshi Y."/>
            <person name="Sugita K."/>
            <person name="Strazar M."/>
            <person name="Skelly A."/>
            <person name="Suda W."/>
            <person name="Hattori M."/>
            <person name="Nakamoto N."/>
            <person name="Caballero S."/>
            <person name="Norman J."/>
            <person name="Olle B."/>
            <person name="Tanoue T."/>
            <person name="Arita M."/>
            <person name="Bucci V."/>
            <person name="Atarashi K."/>
            <person name="Xavier R."/>
            <person name="Honda K."/>
        </authorList>
    </citation>
    <scope>NUCLEOTIDE SEQUENCE [LARGE SCALE GENOMIC DNA]</scope>
    <source>
        <strain evidence="4">k34-0107-D12</strain>
    </source>
</reference>
<comment type="caution">
    <text evidence="3">The sequence shown here is derived from an EMBL/GenBank/DDBJ whole genome shotgun (WGS) entry which is preliminary data.</text>
</comment>
<protein>
    <submittedName>
        <fullName evidence="3">Alpha/beta hydrolase</fullName>
    </submittedName>
</protein>
<dbReference type="Proteomes" id="UP001600941">
    <property type="component" value="Unassembled WGS sequence"/>
</dbReference>
<evidence type="ECO:0000256" key="1">
    <source>
        <dbReference type="ARBA" id="ARBA00022801"/>
    </source>
</evidence>
<keyword evidence="1 3" id="KW-0378">Hydrolase</keyword>
<keyword evidence="4" id="KW-1185">Reference proteome</keyword>
<accession>A0ABQ0BWX9</accession>
<dbReference type="InterPro" id="IPR049492">
    <property type="entry name" value="BD-FAE-like_dom"/>
</dbReference>
<evidence type="ECO:0000313" key="3">
    <source>
        <dbReference type="EMBL" id="GAA6501036.1"/>
    </source>
</evidence>